<sequence>MSICCLGPLLPMIAAAGFRYVVSAHVRSRFHFHRCFLPSGSILGTQDNHFWRVTIPIIRSTTVGCGPESLQHCPPSCRHRLAICFAATAPSSQAELREHWNRRSSSTVRSQDDCHRFST</sequence>
<accession>A0A8H6I041</accession>
<proteinExistence type="predicted"/>
<keyword evidence="3" id="KW-1185">Reference proteome</keyword>
<dbReference type="AlphaFoldDB" id="A0A8H6I041"/>
<feature type="region of interest" description="Disordered" evidence="1">
    <location>
        <begin position="96"/>
        <end position="119"/>
    </location>
</feature>
<dbReference type="Proteomes" id="UP000521943">
    <property type="component" value="Unassembled WGS sequence"/>
</dbReference>
<reference evidence="2 3" key="1">
    <citation type="submission" date="2020-07" db="EMBL/GenBank/DDBJ databases">
        <title>Comparative genomics of pyrophilous fungi reveals a link between fire events and developmental genes.</title>
        <authorList>
            <consortium name="DOE Joint Genome Institute"/>
            <person name="Steindorff A.S."/>
            <person name="Carver A."/>
            <person name="Calhoun S."/>
            <person name="Stillman K."/>
            <person name="Liu H."/>
            <person name="Lipzen A."/>
            <person name="Pangilinan J."/>
            <person name="Labutti K."/>
            <person name="Bruns T.D."/>
            <person name="Grigoriev I.V."/>
        </authorList>
    </citation>
    <scope>NUCLEOTIDE SEQUENCE [LARGE SCALE GENOMIC DNA]</scope>
    <source>
        <strain evidence="2 3">CBS 144469</strain>
    </source>
</reference>
<evidence type="ECO:0000313" key="3">
    <source>
        <dbReference type="Proteomes" id="UP000521943"/>
    </source>
</evidence>
<name>A0A8H6I041_9AGAR</name>
<protein>
    <submittedName>
        <fullName evidence="2">Uncharacterized protein</fullName>
    </submittedName>
</protein>
<evidence type="ECO:0000313" key="2">
    <source>
        <dbReference type="EMBL" id="KAF6756450.1"/>
    </source>
</evidence>
<feature type="compositionally biased region" description="Basic and acidic residues" evidence="1">
    <location>
        <begin position="110"/>
        <end position="119"/>
    </location>
</feature>
<evidence type="ECO:0000256" key="1">
    <source>
        <dbReference type="SAM" id="MobiDB-lite"/>
    </source>
</evidence>
<organism evidence="2 3">
    <name type="scientific">Ephemerocybe angulata</name>
    <dbReference type="NCBI Taxonomy" id="980116"/>
    <lineage>
        <taxon>Eukaryota</taxon>
        <taxon>Fungi</taxon>
        <taxon>Dikarya</taxon>
        <taxon>Basidiomycota</taxon>
        <taxon>Agaricomycotina</taxon>
        <taxon>Agaricomycetes</taxon>
        <taxon>Agaricomycetidae</taxon>
        <taxon>Agaricales</taxon>
        <taxon>Agaricineae</taxon>
        <taxon>Psathyrellaceae</taxon>
        <taxon>Ephemerocybe</taxon>
    </lineage>
</organism>
<gene>
    <name evidence="2" type="ORF">DFP72DRAFT_894347</name>
</gene>
<dbReference type="EMBL" id="JACGCI010000026">
    <property type="protein sequence ID" value="KAF6756450.1"/>
    <property type="molecule type" value="Genomic_DNA"/>
</dbReference>
<comment type="caution">
    <text evidence="2">The sequence shown here is derived from an EMBL/GenBank/DDBJ whole genome shotgun (WGS) entry which is preliminary data.</text>
</comment>